<feature type="chain" id="PRO_5026838902" description="FAD-binding PCMH-type domain-containing protein" evidence="6">
    <location>
        <begin position="19"/>
        <end position="545"/>
    </location>
</feature>
<feature type="signal peptide" evidence="6">
    <location>
        <begin position="1"/>
        <end position="18"/>
    </location>
</feature>
<evidence type="ECO:0000313" key="9">
    <source>
        <dbReference type="Proteomes" id="UP000507470"/>
    </source>
</evidence>
<dbReference type="UniPathway" id="UPA00991">
    <property type="reaction ID" value="UER00939"/>
</dbReference>
<dbReference type="InterPro" id="IPR050416">
    <property type="entry name" value="FAD-linked_Oxidoreductase"/>
</dbReference>
<keyword evidence="4" id="KW-0274">FAD</keyword>
<feature type="domain" description="FAD-binding PCMH-type" evidence="7">
    <location>
        <begin position="89"/>
        <end position="281"/>
    </location>
</feature>
<dbReference type="OrthoDB" id="9983560at2759"/>
<dbReference type="InterPro" id="IPR016169">
    <property type="entry name" value="FAD-bd_PCMH_sub2"/>
</dbReference>
<comment type="cofactor">
    <cofactor evidence="1">
        <name>FAD</name>
        <dbReference type="ChEBI" id="CHEBI:57692"/>
    </cofactor>
</comment>
<accession>A0A6J8BCR3</accession>
<dbReference type="Proteomes" id="UP000507470">
    <property type="component" value="Unassembled WGS sequence"/>
</dbReference>
<evidence type="ECO:0000313" key="8">
    <source>
        <dbReference type="EMBL" id="CAC5381201.1"/>
    </source>
</evidence>
<comment type="similarity">
    <text evidence="2">Belongs to the oxygen-dependent FAD-linked oxidoreductase family.</text>
</comment>
<dbReference type="GO" id="GO:0016491">
    <property type="term" value="F:oxidoreductase activity"/>
    <property type="evidence" value="ECO:0007669"/>
    <property type="project" value="UniProtKB-KW"/>
</dbReference>
<evidence type="ECO:0000256" key="6">
    <source>
        <dbReference type="SAM" id="SignalP"/>
    </source>
</evidence>
<keyword evidence="6" id="KW-0732">Signal</keyword>
<evidence type="ECO:0000256" key="1">
    <source>
        <dbReference type="ARBA" id="ARBA00001974"/>
    </source>
</evidence>
<name>A0A6J8BCR3_MYTCO</name>
<evidence type="ECO:0000259" key="7">
    <source>
        <dbReference type="PROSITE" id="PS51387"/>
    </source>
</evidence>
<dbReference type="SUPFAM" id="SSF56176">
    <property type="entry name" value="FAD-binding/transporter-associated domain-like"/>
    <property type="match status" value="1"/>
</dbReference>
<dbReference type="Pfam" id="PF08031">
    <property type="entry name" value="BBE"/>
    <property type="match status" value="1"/>
</dbReference>
<dbReference type="InterPro" id="IPR016166">
    <property type="entry name" value="FAD-bd_PCMH"/>
</dbReference>
<dbReference type="PANTHER" id="PTHR42973:SF39">
    <property type="entry name" value="FAD-BINDING PCMH-TYPE DOMAIN-CONTAINING PROTEIN"/>
    <property type="match status" value="1"/>
</dbReference>
<keyword evidence="5" id="KW-0560">Oxidoreductase</keyword>
<reference evidence="8 9" key="1">
    <citation type="submission" date="2020-06" db="EMBL/GenBank/DDBJ databases">
        <authorList>
            <person name="Li R."/>
            <person name="Bekaert M."/>
        </authorList>
    </citation>
    <scope>NUCLEOTIDE SEQUENCE [LARGE SCALE GENOMIC DNA]</scope>
    <source>
        <strain evidence="9">wild</strain>
    </source>
</reference>
<evidence type="ECO:0000256" key="2">
    <source>
        <dbReference type="ARBA" id="ARBA00005466"/>
    </source>
</evidence>
<evidence type="ECO:0000256" key="3">
    <source>
        <dbReference type="ARBA" id="ARBA00022630"/>
    </source>
</evidence>
<dbReference type="InterPro" id="IPR012951">
    <property type="entry name" value="BBE"/>
</dbReference>
<keyword evidence="3" id="KW-0285">Flavoprotein</keyword>
<organism evidence="8 9">
    <name type="scientific">Mytilus coruscus</name>
    <name type="common">Sea mussel</name>
    <dbReference type="NCBI Taxonomy" id="42192"/>
    <lineage>
        <taxon>Eukaryota</taxon>
        <taxon>Metazoa</taxon>
        <taxon>Spiralia</taxon>
        <taxon>Lophotrochozoa</taxon>
        <taxon>Mollusca</taxon>
        <taxon>Bivalvia</taxon>
        <taxon>Autobranchia</taxon>
        <taxon>Pteriomorphia</taxon>
        <taxon>Mytilida</taxon>
        <taxon>Mytiloidea</taxon>
        <taxon>Mytilidae</taxon>
        <taxon>Mytilinae</taxon>
        <taxon>Mytilus</taxon>
    </lineage>
</organism>
<dbReference type="PANTHER" id="PTHR42973">
    <property type="entry name" value="BINDING OXIDOREDUCTASE, PUTATIVE (AFU_ORTHOLOGUE AFUA_1G17690)-RELATED"/>
    <property type="match status" value="1"/>
</dbReference>
<dbReference type="Gene3D" id="3.30.465.10">
    <property type="match status" value="2"/>
</dbReference>
<dbReference type="InterPro" id="IPR036318">
    <property type="entry name" value="FAD-bd_PCMH-like_sf"/>
</dbReference>
<dbReference type="Pfam" id="PF01565">
    <property type="entry name" value="FAD_binding_4"/>
    <property type="match status" value="1"/>
</dbReference>
<keyword evidence="9" id="KW-1185">Reference proteome</keyword>
<dbReference type="InterPro" id="IPR006093">
    <property type="entry name" value="Oxy_OxRdtase_FAD_BS"/>
</dbReference>
<dbReference type="InterPro" id="IPR006094">
    <property type="entry name" value="Oxid_FAD_bind_N"/>
</dbReference>
<dbReference type="PROSITE" id="PS51387">
    <property type="entry name" value="FAD_PCMH"/>
    <property type="match status" value="1"/>
</dbReference>
<gene>
    <name evidence="8" type="ORF">MCOR_17104</name>
</gene>
<dbReference type="GO" id="GO:0071949">
    <property type="term" value="F:FAD binding"/>
    <property type="evidence" value="ECO:0007669"/>
    <property type="project" value="InterPro"/>
</dbReference>
<sequence length="545" mass="60891">MYFMILSVLVVVVGCTNGFLLVPDSFQKQPTKNSQACRTGNSSYCYPGMDCWPSLSEIARFNDTFKKGDLLLPSDSLYRNLTVMKNLRVTKYPAIIAVVKDAAEIQACLIWARSKSMHIVVQSSGHDFQGRSTADGAFMIYLGNMTDISIKLNSTRKDCPYGEIALGSGNQWQNVYKELDKVDRAIIGGSAHTVAIGGYTLGGGHSPISRMYGLAVDNLLEVEMITADSRLVVANDKGTTSTDLNGRTTHSSNTDLIWASRGGGGGTFGVATKFTFRLHEAPKKMVRFSCNFPMYLAAQKMSIYDLVIEKFFSILPDMPKQWGGYFFLSIYPFQVVNEVGSVTFYFNHFGDWDSPSRAYMDHLLHFRPDLQRSCNYENMTSFWDYEKDANDALYTRNDIIGTLVQKEGLNSSDLINFLKQHITYPKSGSLTGMTAILLGGKMMEVGPQDTSVHPGFRKALLSVGMSASWDGNGDRDDEFSGYMQGLNAELEKFGNGSYPNESTGKSSTWKQDFWGSNYARLEQIKKTWDPNNVFMCQQCVGWDRW</sequence>
<dbReference type="PROSITE" id="PS00862">
    <property type="entry name" value="OX2_COVAL_FAD"/>
    <property type="match status" value="1"/>
</dbReference>
<proteinExistence type="inferred from homology"/>
<protein>
    <recommendedName>
        <fullName evidence="7">FAD-binding PCMH-type domain-containing protein</fullName>
    </recommendedName>
</protein>
<evidence type="ECO:0000256" key="5">
    <source>
        <dbReference type="ARBA" id="ARBA00023002"/>
    </source>
</evidence>
<dbReference type="EMBL" id="CACVKT020003009">
    <property type="protein sequence ID" value="CAC5381201.1"/>
    <property type="molecule type" value="Genomic_DNA"/>
</dbReference>
<evidence type="ECO:0000256" key="4">
    <source>
        <dbReference type="ARBA" id="ARBA00022827"/>
    </source>
</evidence>
<dbReference type="AlphaFoldDB" id="A0A6J8BCR3"/>